<evidence type="ECO:0000313" key="1">
    <source>
        <dbReference type="EMBL" id="BAT75009.1"/>
    </source>
</evidence>
<gene>
    <name evidence="1" type="primary">Vigan.01G280100</name>
    <name evidence="1" type="ORF">VIGAN_01280100</name>
</gene>
<organism evidence="1 2">
    <name type="scientific">Vigna angularis var. angularis</name>
    <dbReference type="NCBI Taxonomy" id="157739"/>
    <lineage>
        <taxon>Eukaryota</taxon>
        <taxon>Viridiplantae</taxon>
        <taxon>Streptophyta</taxon>
        <taxon>Embryophyta</taxon>
        <taxon>Tracheophyta</taxon>
        <taxon>Spermatophyta</taxon>
        <taxon>Magnoliopsida</taxon>
        <taxon>eudicotyledons</taxon>
        <taxon>Gunneridae</taxon>
        <taxon>Pentapetalae</taxon>
        <taxon>rosids</taxon>
        <taxon>fabids</taxon>
        <taxon>Fabales</taxon>
        <taxon>Fabaceae</taxon>
        <taxon>Papilionoideae</taxon>
        <taxon>50 kb inversion clade</taxon>
        <taxon>NPAAA clade</taxon>
        <taxon>indigoferoid/millettioid clade</taxon>
        <taxon>Phaseoleae</taxon>
        <taxon>Vigna</taxon>
    </lineage>
</organism>
<dbReference type="AlphaFoldDB" id="A0A0S3R3E7"/>
<evidence type="ECO:0000313" key="2">
    <source>
        <dbReference type="Proteomes" id="UP000291084"/>
    </source>
</evidence>
<dbReference type="EMBL" id="AP015034">
    <property type="protein sequence ID" value="BAT75009.1"/>
    <property type="molecule type" value="Genomic_DNA"/>
</dbReference>
<keyword evidence="2" id="KW-1185">Reference proteome</keyword>
<protein>
    <submittedName>
        <fullName evidence="1">Uncharacterized protein</fullName>
    </submittedName>
</protein>
<proteinExistence type="predicted"/>
<reference evidence="1 2" key="1">
    <citation type="journal article" date="2015" name="Sci. Rep.">
        <title>The power of single molecule real-time sequencing technology in the de novo assembly of a eukaryotic genome.</title>
        <authorList>
            <person name="Sakai H."/>
            <person name="Naito K."/>
            <person name="Ogiso-Tanaka E."/>
            <person name="Takahashi Y."/>
            <person name="Iseki K."/>
            <person name="Muto C."/>
            <person name="Satou K."/>
            <person name="Teruya K."/>
            <person name="Shiroma A."/>
            <person name="Shimoji M."/>
            <person name="Hirano T."/>
            <person name="Itoh T."/>
            <person name="Kaga A."/>
            <person name="Tomooka N."/>
        </authorList>
    </citation>
    <scope>NUCLEOTIDE SEQUENCE [LARGE SCALE GENOMIC DNA]</scope>
    <source>
        <strain evidence="2">cv. Shumari</strain>
    </source>
</reference>
<dbReference type="Proteomes" id="UP000291084">
    <property type="component" value="Chromosome 1"/>
</dbReference>
<accession>A0A0S3R3E7</accession>
<name>A0A0S3R3E7_PHAAN</name>
<sequence length="74" mass="8300">MSLLCYCYCYIHYTTSFSSSPLSHLPAPLVSSRSLSSLLPLEPSAPATPSSTSRSPLPFPQLFFYSFRFQFPSR</sequence>